<dbReference type="InterPro" id="IPR006597">
    <property type="entry name" value="Sel1-like"/>
</dbReference>
<dbReference type="Gene3D" id="1.25.40.10">
    <property type="entry name" value="Tetratricopeptide repeat domain"/>
    <property type="match status" value="1"/>
</dbReference>
<keyword evidence="2" id="KW-0175">Coiled coil</keyword>
<protein>
    <recommendedName>
        <fullName evidence="5">Death domain-containing protein</fullName>
    </recommendedName>
</protein>
<proteinExistence type="inferred from homology"/>
<dbReference type="OrthoDB" id="2384430at2759"/>
<dbReference type="EMBL" id="RCHS01001413">
    <property type="protein sequence ID" value="RMX53736.1"/>
    <property type="molecule type" value="Genomic_DNA"/>
</dbReference>
<dbReference type="GO" id="GO:0036503">
    <property type="term" value="P:ERAD pathway"/>
    <property type="evidence" value="ECO:0007669"/>
    <property type="project" value="TreeGrafter"/>
</dbReference>
<dbReference type="PANTHER" id="PTHR11102:SF160">
    <property type="entry name" value="ERAD-ASSOCIATED E3 UBIQUITIN-PROTEIN LIGASE COMPONENT HRD3"/>
    <property type="match status" value="1"/>
</dbReference>
<dbReference type="SMART" id="SM00671">
    <property type="entry name" value="SEL1"/>
    <property type="match status" value="6"/>
</dbReference>
<dbReference type="InterPro" id="IPR011990">
    <property type="entry name" value="TPR-like_helical_dom_sf"/>
</dbReference>
<evidence type="ECO:0000256" key="1">
    <source>
        <dbReference type="ARBA" id="ARBA00038101"/>
    </source>
</evidence>
<evidence type="ECO:0000313" key="4">
    <source>
        <dbReference type="Proteomes" id="UP000275408"/>
    </source>
</evidence>
<organism evidence="3 4">
    <name type="scientific">Pocillopora damicornis</name>
    <name type="common">Cauliflower coral</name>
    <name type="synonym">Millepora damicornis</name>
    <dbReference type="NCBI Taxonomy" id="46731"/>
    <lineage>
        <taxon>Eukaryota</taxon>
        <taxon>Metazoa</taxon>
        <taxon>Cnidaria</taxon>
        <taxon>Anthozoa</taxon>
        <taxon>Hexacorallia</taxon>
        <taxon>Scleractinia</taxon>
        <taxon>Astrocoeniina</taxon>
        <taxon>Pocilloporidae</taxon>
        <taxon>Pocillopora</taxon>
    </lineage>
</organism>
<dbReference type="InterPro" id="IPR050767">
    <property type="entry name" value="Sel1_AlgK"/>
</dbReference>
<keyword evidence="4" id="KW-1185">Reference proteome</keyword>
<name>A0A3M6UJB0_POCDA</name>
<evidence type="ECO:0000256" key="2">
    <source>
        <dbReference type="SAM" id="Coils"/>
    </source>
</evidence>
<dbReference type="GO" id="GO:0005789">
    <property type="term" value="C:endoplasmic reticulum membrane"/>
    <property type="evidence" value="ECO:0007669"/>
    <property type="project" value="TreeGrafter"/>
</dbReference>
<dbReference type="PANTHER" id="PTHR11102">
    <property type="entry name" value="SEL-1-LIKE PROTEIN"/>
    <property type="match status" value="1"/>
</dbReference>
<comment type="similarity">
    <text evidence="1">Belongs to the sel-1 family.</text>
</comment>
<sequence>MAAKMAALFRCYRVSLACRPVVTDEINFLMRRQCASFSRRCDLSCLATENGISPISKNTFGYQQTSLVGLQEKRFFTSSSVTPNDNPQITFESLSDLIKDKLQESLNHDSLATHLKVLEALIKHWKGEVLSVSVTRTAAELSSEDVYRLASLIFETQESVGKDAVELAAPLFRFSAMAGNPDGMYSYAKLLETGEGGVERDPIEAGKLFSELADQGHPFAQFTLAHFYHNGIGMKKDLQMALELYEASAKKGVREANTMIGNMYTTGEIGKVDLIKAAKYFTKAAEKGDVPALMSLGAFYSQGTGVEKNFQKSFKCYKAAADQGHLTAQYNVGVNYFAGKGVENDMKKAAYYFNLAAQQGHVFAQINLGNMYYFGYGVEKNWEKSRQLYKEAAKSNQHAELLLQELEHEMENLDKNDDPY</sequence>
<comment type="caution">
    <text evidence="3">The sequence shown here is derived from an EMBL/GenBank/DDBJ whole genome shotgun (WGS) entry which is preliminary data.</text>
</comment>
<feature type="coiled-coil region" evidence="2">
    <location>
        <begin position="389"/>
        <end position="416"/>
    </location>
</feature>
<evidence type="ECO:0008006" key="5">
    <source>
        <dbReference type="Google" id="ProtNLM"/>
    </source>
</evidence>
<gene>
    <name evidence="3" type="ORF">pdam_00000315</name>
</gene>
<dbReference type="Pfam" id="PF08238">
    <property type="entry name" value="Sel1"/>
    <property type="match status" value="6"/>
</dbReference>
<accession>A0A3M6UJB0</accession>
<dbReference type="SUPFAM" id="SSF81901">
    <property type="entry name" value="HCP-like"/>
    <property type="match status" value="2"/>
</dbReference>
<evidence type="ECO:0000313" key="3">
    <source>
        <dbReference type="EMBL" id="RMX53736.1"/>
    </source>
</evidence>
<dbReference type="Proteomes" id="UP000275408">
    <property type="component" value="Unassembled WGS sequence"/>
</dbReference>
<dbReference type="OMA" id="AYCYSHG"/>
<dbReference type="AlphaFoldDB" id="A0A3M6UJB0"/>
<reference evidence="3 4" key="1">
    <citation type="journal article" date="2018" name="Sci. Rep.">
        <title>Comparative analysis of the Pocillopora damicornis genome highlights role of immune system in coral evolution.</title>
        <authorList>
            <person name="Cunning R."/>
            <person name="Bay R.A."/>
            <person name="Gillette P."/>
            <person name="Baker A.C."/>
            <person name="Traylor-Knowles N."/>
        </authorList>
    </citation>
    <scope>NUCLEOTIDE SEQUENCE [LARGE SCALE GENOMIC DNA]</scope>
    <source>
        <strain evidence="3">RSMAS</strain>
        <tissue evidence="3">Whole animal</tissue>
    </source>
</reference>
<dbReference type="STRING" id="46731.A0A3M6UJB0"/>